<dbReference type="AlphaFoldDB" id="A0AAV3UP21"/>
<comment type="caution">
    <text evidence="2">The sequence shown here is derived from an EMBL/GenBank/DDBJ whole genome shotgun (WGS) entry which is preliminary data.</text>
</comment>
<gene>
    <name evidence="2" type="ORF">GCM10025751_47410</name>
</gene>
<organism evidence="2 3">
    <name type="scientific">Haladaptatus pallidirubidus</name>
    <dbReference type="NCBI Taxonomy" id="1008152"/>
    <lineage>
        <taxon>Archaea</taxon>
        <taxon>Methanobacteriati</taxon>
        <taxon>Methanobacteriota</taxon>
        <taxon>Stenosarchaea group</taxon>
        <taxon>Halobacteria</taxon>
        <taxon>Halobacteriales</taxon>
        <taxon>Haladaptataceae</taxon>
        <taxon>Haladaptatus</taxon>
    </lineage>
</organism>
<feature type="compositionally biased region" description="Basic and acidic residues" evidence="1">
    <location>
        <begin position="146"/>
        <end position="156"/>
    </location>
</feature>
<sequence length="164" mass="18212">MDEQNGPDQTSDQETLDRTHKAVLNADSPAITTEEIADHTNESTEATRVTLTELHDQGRIERLEIHNLGVIWWAPRPLDEVLKSVDTDTILKRLSDELETAISLGDGTVYENGDKHPSEDLDRETDKTTSSTEKNTAGLVPSSEESGEKRQQLKDGDDLDDVSE</sequence>
<accession>A0AAV3UP21</accession>
<keyword evidence="3" id="KW-1185">Reference proteome</keyword>
<evidence type="ECO:0000313" key="2">
    <source>
        <dbReference type="EMBL" id="GAA5061293.1"/>
    </source>
</evidence>
<dbReference type="GeneID" id="68615730"/>
<evidence type="ECO:0000313" key="3">
    <source>
        <dbReference type="Proteomes" id="UP001501729"/>
    </source>
</evidence>
<feature type="region of interest" description="Disordered" evidence="1">
    <location>
        <begin position="105"/>
        <end position="164"/>
    </location>
</feature>
<dbReference type="RefSeq" id="WP_227777051.1">
    <property type="nucleotide sequence ID" value="NZ_BAABKX010000019.1"/>
</dbReference>
<feature type="region of interest" description="Disordered" evidence="1">
    <location>
        <begin position="1"/>
        <end position="44"/>
    </location>
</feature>
<protein>
    <submittedName>
        <fullName evidence="2">Uncharacterized protein</fullName>
    </submittedName>
</protein>
<name>A0AAV3UP21_9EURY</name>
<feature type="compositionally biased region" description="Basic and acidic residues" evidence="1">
    <location>
        <begin position="112"/>
        <end position="127"/>
    </location>
</feature>
<proteinExistence type="predicted"/>
<evidence type="ECO:0000256" key="1">
    <source>
        <dbReference type="SAM" id="MobiDB-lite"/>
    </source>
</evidence>
<reference evidence="2 3" key="1">
    <citation type="journal article" date="2019" name="Int. J. Syst. Evol. Microbiol.">
        <title>The Global Catalogue of Microorganisms (GCM) 10K type strain sequencing project: providing services to taxonomists for standard genome sequencing and annotation.</title>
        <authorList>
            <consortium name="The Broad Institute Genomics Platform"/>
            <consortium name="The Broad Institute Genome Sequencing Center for Infectious Disease"/>
            <person name="Wu L."/>
            <person name="Ma J."/>
        </authorList>
    </citation>
    <scope>NUCLEOTIDE SEQUENCE [LARGE SCALE GENOMIC DNA]</scope>
    <source>
        <strain evidence="2 3">JCM 17504</strain>
    </source>
</reference>
<dbReference type="EMBL" id="BAABKX010000019">
    <property type="protein sequence ID" value="GAA5061293.1"/>
    <property type="molecule type" value="Genomic_DNA"/>
</dbReference>
<dbReference type="Proteomes" id="UP001501729">
    <property type="component" value="Unassembled WGS sequence"/>
</dbReference>
<feature type="compositionally biased region" description="Polar residues" evidence="1">
    <location>
        <begin position="1"/>
        <end position="13"/>
    </location>
</feature>